<comment type="cofactor">
    <cofactor evidence="1">
        <name>a divalent metal cation</name>
        <dbReference type="ChEBI" id="CHEBI:60240"/>
    </cofactor>
</comment>
<keyword evidence="2" id="KW-0479">Metal-binding</keyword>
<gene>
    <name evidence="4" type="ORF">PoB_006949800</name>
</gene>
<comment type="caution">
    <text evidence="4">The sequence shown here is derived from an EMBL/GenBank/DDBJ whole genome shotgun (WGS) entry which is preliminary data.</text>
</comment>
<proteinExistence type="predicted"/>
<organism evidence="4 5">
    <name type="scientific">Plakobranchus ocellatus</name>
    <dbReference type="NCBI Taxonomy" id="259542"/>
    <lineage>
        <taxon>Eukaryota</taxon>
        <taxon>Metazoa</taxon>
        <taxon>Spiralia</taxon>
        <taxon>Lophotrochozoa</taxon>
        <taxon>Mollusca</taxon>
        <taxon>Gastropoda</taxon>
        <taxon>Heterobranchia</taxon>
        <taxon>Euthyneura</taxon>
        <taxon>Panpulmonata</taxon>
        <taxon>Sacoglossa</taxon>
        <taxon>Placobranchoidea</taxon>
        <taxon>Plakobranchidae</taxon>
        <taxon>Plakobranchus</taxon>
    </lineage>
</organism>
<sequence length="143" mass="16506">MLWHQQRKSSYDYFLCPKCSYENCNIIKFPQRIDECRTLCNGFEKFPKTIGCVDGTCIPMTGKSQEKRNAYICRQGYCAMHVQMTCESNLKTIDITTGYPGSVGDARVFRNIPIFEKMQTLQDFHFASRRFGKPIENGTDNTT</sequence>
<feature type="domain" description="DDE Tnp4" evidence="3">
    <location>
        <begin position="53"/>
        <end position="131"/>
    </location>
</feature>
<name>A0AAV4DFE0_9GAST</name>
<evidence type="ECO:0000256" key="2">
    <source>
        <dbReference type="ARBA" id="ARBA00022723"/>
    </source>
</evidence>
<evidence type="ECO:0000313" key="5">
    <source>
        <dbReference type="Proteomes" id="UP000735302"/>
    </source>
</evidence>
<dbReference type="InterPro" id="IPR027806">
    <property type="entry name" value="HARBI1_dom"/>
</dbReference>
<accession>A0AAV4DFE0</accession>
<dbReference type="GO" id="GO:0046872">
    <property type="term" value="F:metal ion binding"/>
    <property type="evidence" value="ECO:0007669"/>
    <property type="project" value="UniProtKB-KW"/>
</dbReference>
<dbReference type="Pfam" id="PF13359">
    <property type="entry name" value="DDE_Tnp_4"/>
    <property type="match status" value="1"/>
</dbReference>
<keyword evidence="5" id="KW-1185">Reference proteome</keyword>
<dbReference type="Proteomes" id="UP000735302">
    <property type="component" value="Unassembled WGS sequence"/>
</dbReference>
<dbReference type="EMBL" id="BLXT01007846">
    <property type="protein sequence ID" value="GFO42993.1"/>
    <property type="molecule type" value="Genomic_DNA"/>
</dbReference>
<protein>
    <submittedName>
        <fullName evidence="4">Nuclease harbi1</fullName>
    </submittedName>
</protein>
<evidence type="ECO:0000256" key="1">
    <source>
        <dbReference type="ARBA" id="ARBA00001968"/>
    </source>
</evidence>
<reference evidence="4 5" key="1">
    <citation type="journal article" date="2021" name="Elife">
        <title>Chloroplast acquisition without the gene transfer in kleptoplastic sea slugs, Plakobranchus ocellatus.</title>
        <authorList>
            <person name="Maeda T."/>
            <person name="Takahashi S."/>
            <person name="Yoshida T."/>
            <person name="Shimamura S."/>
            <person name="Takaki Y."/>
            <person name="Nagai Y."/>
            <person name="Toyoda A."/>
            <person name="Suzuki Y."/>
            <person name="Arimoto A."/>
            <person name="Ishii H."/>
            <person name="Satoh N."/>
            <person name="Nishiyama T."/>
            <person name="Hasebe M."/>
            <person name="Maruyama T."/>
            <person name="Minagawa J."/>
            <person name="Obokata J."/>
            <person name="Shigenobu S."/>
        </authorList>
    </citation>
    <scope>NUCLEOTIDE SEQUENCE [LARGE SCALE GENOMIC DNA]</scope>
</reference>
<evidence type="ECO:0000259" key="3">
    <source>
        <dbReference type="Pfam" id="PF13359"/>
    </source>
</evidence>
<evidence type="ECO:0000313" key="4">
    <source>
        <dbReference type="EMBL" id="GFO42993.1"/>
    </source>
</evidence>
<dbReference type="AlphaFoldDB" id="A0AAV4DFE0"/>